<protein>
    <submittedName>
        <fullName evidence="4">Cobalt-precorrin-6A reductase</fullName>
    </submittedName>
</protein>
<dbReference type="PROSITE" id="PS51014">
    <property type="entry name" value="COBK_CBIJ"/>
    <property type="match status" value="1"/>
</dbReference>
<dbReference type="Proteomes" id="UP001500635">
    <property type="component" value="Unassembled WGS sequence"/>
</dbReference>
<evidence type="ECO:0000313" key="4">
    <source>
        <dbReference type="EMBL" id="GAA4384276.1"/>
    </source>
</evidence>
<evidence type="ECO:0000256" key="3">
    <source>
        <dbReference type="ARBA" id="ARBA00023002"/>
    </source>
</evidence>
<keyword evidence="3" id="KW-0560">Oxidoreductase</keyword>
<keyword evidence="5" id="KW-1185">Reference proteome</keyword>
<dbReference type="PANTHER" id="PTHR36925">
    <property type="entry name" value="COBALT-PRECORRIN-6A REDUCTASE"/>
    <property type="match status" value="1"/>
</dbReference>
<sequence>MSGPTAAAAGPAARRVLLLGGTAEARELAELLEADPAFDVESSLAGRVANPRLPVGRSRIGGFGGADGLADYLREGRFAAVVDATHPFAATISGNVAAAAEATGLPRLSVVRPEWVPGPSDSWVRVPTVAAAAAELASRTSGRALLTTGRQDVHEFAHLDTWWFVVRVVDPPSKGLPRRCALLLDRGPYTVEGERDLMRRNRIDVLVTKNSGGDLVSAKLTAARENGVDVVMVDRPDRPGGATVTTAADAFSWLVSTGSGPRAN</sequence>
<keyword evidence="2" id="KW-0169">Cobalamin biosynthesis</keyword>
<organism evidence="4 5">
    <name type="scientific">Tsukamurella soli</name>
    <dbReference type="NCBI Taxonomy" id="644556"/>
    <lineage>
        <taxon>Bacteria</taxon>
        <taxon>Bacillati</taxon>
        <taxon>Actinomycetota</taxon>
        <taxon>Actinomycetes</taxon>
        <taxon>Mycobacteriales</taxon>
        <taxon>Tsukamurellaceae</taxon>
        <taxon>Tsukamurella</taxon>
    </lineage>
</organism>
<accession>A0ABP8J394</accession>
<dbReference type="EMBL" id="BAABFR010000004">
    <property type="protein sequence ID" value="GAA4384276.1"/>
    <property type="molecule type" value="Genomic_DNA"/>
</dbReference>
<dbReference type="InterPro" id="IPR003723">
    <property type="entry name" value="Precorrin-6x_reduct"/>
</dbReference>
<dbReference type="PANTHER" id="PTHR36925:SF1">
    <property type="entry name" value="COBALT-PRECORRIN-6A REDUCTASE"/>
    <property type="match status" value="1"/>
</dbReference>
<reference evidence="5" key="1">
    <citation type="journal article" date="2019" name="Int. J. Syst. Evol. Microbiol.">
        <title>The Global Catalogue of Microorganisms (GCM) 10K type strain sequencing project: providing services to taxonomists for standard genome sequencing and annotation.</title>
        <authorList>
            <consortium name="The Broad Institute Genomics Platform"/>
            <consortium name="The Broad Institute Genome Sequencing Center for Infectious Disease"/>
            <person name="Wu L."/>
            <person name="Ma J."/>
        </authorList>
    </citation>
    <scope>NUCLEOTIDE SEQUENCE [LARGE SCALE GENOMIC DNA]</scope>
    <source>
        <strain evidence="5">JCM 17688</strain>
    </source>
</reference>
<comment type="pathway">
    <text evidence="1">Cofactor biosynthesis; adenosylcobalamin biosynthesis.</text>
</comment>
<name>A0ABP8J394_9ACTN</name>
<dbReference type="Pfam" id="PF02571">
    <property type="entry name" value="CbiJ"/>
    <property type="match status" value="1"/>
</dbReference>
<evidence type="ECO:0000256" key="1">
    <source>
        <dbReference type="ARBA" id="ARBA00004953"/>
    </source>
</evidence>
<dbReference type="NCBIfam" id="TIGR00715">
    <property type="entry name" value="precor6x_red"/>
    <property type="match status" value="1"/>
</dbReference>
<dbReference type="NCBIfam" id="NF005968">
    <property type="entry name" value="PRK08057.1-2"/>
    <property type="match status" value="1"/>
</dbReference>
<evidence type="ECO:0000256" key="2">
    <source>
        <dbReference type="ARBA" id="ARBA00022573"/>
    </source>
</evidence>
<dbReference type="RefSeq" id="WP_344990265.1">
    <property type="nucleotide sequence ID" value="NZ_BAABFR010000004.1"/>
</dbReference>
<evidence type="ECO:0000313" key="5">
    <source>
        <dbReference type="Proteomes" id="UP001500635"/>
    </source>
</evidence>
<gene>
    <name evidence="4" type="ORF">GCM10023147_04510</name>
</gene>
<comment type="caution">
    <text evidence="4">The sequence shown here is derived from an EMBL/GenBank/DDBJ whole genome shotgun (WGS) entry which is preliminary data.</text>
</comment>
<proteinExistence type="predicted"/>